<comment type="caution">
    <text evidence="1">The sequence shown here is derived from an EMBL/GenBank/DDBJ whole genome shotgun (WGS) entry which is preliminary data.</text>
</comment>
<reference evidence="2" key="1">
    <citation type="journal article" date="2024" name="Proc. Natl. Acad. Sci. U.S.A.">
        <title>Extraordinary preservation of gene collinearity over three hundred million years revealed in homosporous lycophytes.</title>
        <authorList>
            <person name="Li C."/>
            <person name="Wickell D."/>
            <person name="Kuo L.Y."/>
            <person name="Chen X."/>
            <person name="Nie B."/>
            <person name="Liao X."/>
            <person name="Peng D."/>
            <person name="Ji J."/>
            <person name="Jenkins J."/>
            <person name="Williams M."/>
            <person name="Shu S."/>
            <person name="Plott C."/>
            <person name="Barry K."/>
            <person name="Rajasekar S."/>
            <person name="Grimwood J."/>
            <person name="Han X."/>
            <person name="Sun S."/>
            <person name="Hou Z."/>
            <person name="He W."/>
            <person name="Dai G."/>
            <person name="Sun C."/>
            <person name="Schmutz J."/>
            <person name="Leebens-Mack J.H."/>
            <person name="Li F.W."/>
            <person name="Wang L."/>
        </authorList>
    </citation>
    <scope>NUCLEOTIDE SEQUENCE [LARGE SCALE GENOMIC DNA]</scope>
    <source>
        <strain evidence="2">cv. PW_Plant_1</strain>
    </source>
</reference>
<sequence>MKQLYILWSLSVILSNLIWRHCDKVLLIFPSQIALVNQKLYMYHFLVSFK</sequence>
<gene>
    <name evidence="1" type="ORF">O6H91_17G022600</name>
</gene>
<organism evidence="1 2">
    <name type="scientific">Diphasiastrum complanatum</name>
    <name type="common">Issler's clubmoss</name>
    <name type="synonym">Lycopodium complanatum</name>
    <dbReference type="NCBI Taxonomy" id="34168"/>
    <lineage>
        <taxon>Eukaryota</taxon>
        <taxon>Viridiplantae</taxon>
        <taxon>Streptophyta</taxon>
        <taxon>Embryophyta</taxon>
        <taxon>Tracheophyta</taxon>
        <taxon>Lycopodiopsida</taxon>
        <taxon>Lycopodiales</taxon>
        <taxon>Lycopodiaceae</taxon>
        <taxon>Lycopodioideae</taxon>
        <taxon>Diphasiastrum</taxon>
    </lineage>
</organism>
<evidence type="ECO:0000313" key="2">
    <source>
        <dbReference type="Proteomes" id="UP001162992"/>
    </source>
</evidence>
<evidence type="ECO:0000313" key="1">
    <source>
        <dbReference type="EMBL" id="KAJ7524796.1"/>
    </source>
</evidence>
<accession>A0ACC2B4V9</accession>
<protein>
    <submittedName>
        <fullName evidence="1">Uncharacterized protein</fullName>
    </submittedName>
</protein>
<keyword evidence="2" id="KW-1185">Reference proteome</keyword>
<proteinExistence type="predicted"/>
<dbReference type="Proteomes" id="UP001162992">
    <property type="component" value="Chromosome 17"/>
</dbReference>
<dbReference type="EMBL" id="CM055108">
    <property type="protein sequence ID" value="KAJ7524796.1"/>
    <property type="molecule type" value="Genomic_DNA"/>
</dbReference>
<name>A0ACC2B4V9_DIPCM</name>